<dbReference type="RefSeq" id="XP_001306886.1">
    <property type="nucleotide sequence ID" value="XM_001306885.1"/>
</dbReference>
<reference evidence="1" key="2">
    <citation type="journal article" date="2007" name="Science">
        <title>Draft genome sequence of the sexually transmitted pathogen Trichomonas vaginalis.</title>
        <authorList>
            <person name="Carlton J.M."/>
            <person name="Hirt R.P."/>
            <person name="Silva J.C."/>
            <person name="Delcher A.L."/>
            <person name="Schatz M."/>
            <person name="Zhao Q."/>
            <person name="Wortman J.R."/>
            <person name="Bidwell S.L."/>
            <person name="Alsmark U.C.M."/>
            <person name="Besteiro S."/>
            <person name="Sicheritz-Ponten T."/>
            <person name="Noel C.J."/>
            <person name="Dacks J.B."/>
            <person name="Foster P.G."/>
            <person name="Simillion C."/>
            <person name="Van de Peer Y."/>
            <person name="Miranda-Saavedra D."/>
            <person name="Barton G.J."/>
            <person name="Westrop G.D."/>
            <person name="Mueller S."/>
            <person name="Dessi D."/>
            <person name="Fiori P.L."/>
            <person name="Ren Q."/>
            <person name="Paulsen I."/>
            <person name="Zhang H."/>
            <person name="Bastida-Corcuera F.D."/>
            <person name="Simoes-Barbosa A."/>
            <person name="Brown M.T."/>
            <person name="Hayes R.D."/>
            <person name="Mukherjee M."/>
            <person name="Okumura C.Y."/>
            <person name="Schneider R."/>
            <person name="Smith A.J."/>
            <person name="Vanacova S."/>
            <person name="Villalvazo M."/>
            <person name="Haas B.J."/>
            <person name="Pertea M."/>
            <person name="Feldblyum T.V."/>
            <person name="Utterback T.R."/>
            <person name="Shu C.L."/>
            <person name="Osoegawa K."/>
            <person name="de Jong P.J."/>
            <person name="Hrdy I."/>
            <person name="Horvathova L."/>
            <person name="Zubacova Z."/>
            <person name="Dolezal P."/>
            <person name="Malik S.B."/>
            <person name="Logsdon J.M. Jr."/>
            <person name="Henze K."/>
            <person name="Gupta A."/>
            <person name="Wang C.C."/>
            <person name="Dunne R.L."/>
            <person name="Upcroft J.A."/>
            <person name="Upcroft P."/>
            <person name="White O."/>
            <person name="Salzberg S.L."/>
            <person name="Tang P."/>
            <person name="Chiu C.-H."/>
            <person name="Lee Y.-S."/>
            <person name="Embley T.M."/>
            <person name="Coombs G.H."/>
            <person name="Mottram J.C."/>
            <person name="Tachezy J."/>
            <person name="Fraser-Liggett C.M."/>
            <person name="Johnson P.J."/>
        </authorList>
    </citation>
    <scope>NUCLEOTIDE SEQUENCE [LARGE SCALE GENOMIC DNA]</scope>
    <source>
        <strain evidence="1">G3</strain>
    </source>
</reference>
<keyword evidence="2" id="KW-1185">Reference proteome</keyword>
<evidence type="ECO:0000313" key="1">
    <source>
        <dbReference type="EMBL" id="EAX93956.1"/>
    </source>
</evidence>
<evidence type="ECO:0000313" key="2">
    <source>
        <dbReference type="Proteomes" id="UP000001542"/>
    </source>
</evidence>
<dbReference type="VEuPathDB" id="TrichDB:TVAGG3_0864550"/>
<gene>
    <name evidence="1" type="ORF">TVAG_428860</name>
</gene>
<dbReference type="EMBL" id="DS113883">
    <property type="protein sequence ID" value="EAX93956.1"/>
    <property type="molecule type" value="Genomic_DNA"/>
</dbReference>
<dbReference type="InParanoid" id="A2FMA0"/>
<sequence>MGGCNSSSLDCISNPYNYYMGSLERGPDFRAITMHPVIYSQYDKNKVIVPASISLQDFQIKYPFPIIPICCDGENVDVIVGCDYYFINKNNDIGYLELTYEYYRCITPKVVRVVVRKANETKSVEKRMLKIAKLLLFPVSESLSSQIQDLNCDLPNFFEFKKKLLDENEIIYNPVYPKRSFTFGDTVAAMQSDPPRFRPKKLNNSNVTQVNNSKETFIAKENKFSNQILKRSDNKYQKINENQEIQNFNEEIEEQYENDKWVYQDYDHSYDLIPKINEDYVYYIVNKSQKSEIGLNDEYYYPVIAFRGVFNDRVFFFYGPSLFVVSITKQIAGA</sequence>
<protein>
    <submittedName>
        <fullName evidence="1">Uncharacterized protein</fullName>
    </submittedName>
</protein>
<dbReference type="Proteomes" id="UP000001542">
    <property type="component" value="Unassembled WGS sequence"/>
</dbReference>
<name>A2FMA0_TRIV3</name>
<reference evidence="1" key="1">
    <citation type="submission" date="2006-10" db="EMBL/GenBank/DDBJ databases">
        <authorList>
            <person name="Amadeo P."/>
            <person name="Zhao Q."/>
            <person name="Wortman J."/>
            <person name="Fraser-Liggett C."/>
            <person name="Carlton J."/>
        </authorList>
    </citation>
    <scope>NUCLEOTIDE SEQUENCE</scope>
    <source>
        <strain evidence="1">G3</strain>
    </source>
</reference>
<proteinExistence type="predicted"/>
<accession>A2FMA0</accession>
<dbReference type="VEuPathDB" id="TrichDB:TVAG_428860"/>
<dbReference type="AlphaFoldDB" id="A2FMA0"/>
<dbReference type="KEGG" id="tva:4751682"/>
<organism evidence="1 2">
    <name type="scientific">Trichomonas vaginalis (strain ATCC PRA-98 / G3)</name>
    <dbReference type="NCBI Taxonomy" id="412133"/>
    <lineage>
        <taxon>Eukaryota</taxon>
        <taxon>Metamonada</taxon>
        <taxon>Parabasalia</taxon>
        <taxon>Trichomonadida</taxon>
        <taxon>Trichomonadidae</taxon>
        <taxon>Trichomonas</taxon>
    </lineage>
</organism>